<protein>
    <submittedName>
        <fullName evidence="1">Uncharacterized protein</fullName>
    </submittedName>
</protein>
<keyword evidence="2" id="KW-1185">Reference proteome</keyword>
<comment type="caution">
    <text evidence="1">The sequence shown here is derived from an EMBL/GenBank/DDBJ whole genome shotgun (WGS) entry which is preliminary data.</text>
</comment>
<accession>A0A2C5Y9G2</accession>
<dbReference type="AlphaFoldDB" id="A0A2C5Y9G2"/>
<dbReference type="Proteomes" id="UP000226192">
    <property type="component" value="Unassembled WGS sequence"/>
</dbReference>
<dbReference type="EMBL" id="NJET01000032">
    <property type="protein sequence ID" value="PHH64356.1"/>
    <property type="molecule type" value="Genomic_DNA"/>
</dbReference>
<evidence type="ECO:0000313" key="2">
    <source>
        <dbReference type="Proteomes" id="UP000226192"/>
    </source>
</evidence>
<proteinExistence type="predicted"/>
<organism evidence="1 2">
    <name type="scientific">Ophiocordyceps australis</name>
    <dbReference type="NCBI Taxonomy" id="1399860"/>
    <lineage>
        <taxon>Eukaryota</taxon>
        <taxon>Fungi</taxon>
        <taxon>Dikarya</taxon>
        <taxon>Ascomycota</taxon>
        <taxon>Pezizomycotina</taxon>
        <taxon>Sordariomycetes</taxon>
        <taxon>Hypocreomycetidae</taxon>
        <taxon>Hypocreales</taxon>
        <taxon>Ophiocordycipitaceae</taxon>
        <taxon>Ophiocordyceps</taxon>
    </lineage>
</organism>
<dbReference type="OrthoDB" id="4920338at2759"/>
<reference evidence="1 2" key="1">
    <citation type="submission" date="2017-06" db="EMBL/GenBank/DDBJ databases">
        <title>Ant-infecting Ophiocordyceps genomes reveal a high diversity of potential behavioral manipulation genes and a possible major role for enterotoxins.</title>
        <authorList>
            <person name="De Bekker C."/>
            <person name="Evans H.C."/>
            <person name="Brachmann A."/>
            <person name="Hughes D.P."/>
        </authorList>
    </citation>
    <scope>NUCLEOTIDE SEQUENCE [LARGE SCALE GENOMIC DNA]</scope>
    <source>
        <strain evidence="1 2">Map64</strain>
    </source>
</reference>
<gene>
    <name evidence="1" type="ORF">CDD81_4713</name>
</gene>
<name>A0A2C5Y9G2_9HYPO</name>
<evidence type="ECO:0000313" key="1">
    <source>
        <dbReference type="EMBL" id="PHH64356.1"/>
    </source>
</evidence>
<sequence length="241" mass="28262">MPMVAPLLDAIKRWQRYYRTDLAEAYASVGKEITTWNAWSYDRDWNIWDILRFHWEQTGWLCFYDHDPSLTDGLEPREAGLLSIFFTEKDGLRPPILKRGKTWTFNKTYACSAQSPADQLRQVNTITKLYDNIKPWGPSSWQAGLEAVIYREHFSTDPFLQALITGWHWGNYTCPEYMACAYRFKKGQLWLPRNARDMFRKISNKLLLGDKVCIVYKEPIPEPDKDTWYISGVGVTPSEEE</sequence>